<sequence length="156" mass="17259">MSPTQDPQGEEEPRALLERLINKNLRVTTTDSRMFWGTFVCTDHESNLILKHAYEYRHPDPKKVAALAQTTIASPSLPSIDPSEDDKNNHSTAEPTQAQGNNSSSSSASKDKAKEKVTVEMTSRYLGLVVVPGKYVVKIEEEEFASQVRGRKVEGG</sequence>
<accession>A0ACB7PLY6</accession>
<protein>
    <submittedName>
        <fullName evidence="1">Uncharacterized protein</fullName>
    </submittedName>
</protein>
<organism evidence="1 2">
    <name type="scientific">Chaetomium tenue</name>
    <dbReference type="NCBI Taxonomy" id="1854479"/>
    <lineage>
        <taxon>Eukaryota</taxon>
        <taxon>Fungi</taxon>
        <taxon>Dikarya</taxon>
        <taxon>Ascomycota</taxon>
        <taxon>Pezizomycotina</taxon>
        <taxon>Sordariomycetes</taxon>
        <taxon>Sordariomycetidae</taxon>
        <taxon>Sordariales</taxon>
        <taxon>Chaetomiaceae</taxon>
        <taxon>Chaetomium</taxon>
    </lineage>
</organism>
<evidence type="ECO:0000313" key="2">
    <source>
        <dbReference type="Proteomes" id="UP000724584"/>
    </source>
</evidence>
<gene>
    <name evidence="1" type="ORF">F5144DRAFT_555676</name>
</gene>
<keyword evidence="2" id="KW-1185">Reference proteome</keyword>
<name>A0ACB7PLY6_9PEZI</name>
<comment type="caution">
    <text evidence="1">The sequence shown here is derived from an EMBL/GenBank/DDBJ whole genome shotgun (WGS) entry which is preliminary data.</text>
</comment>
<proteinExistence type="predicted"/>
<dbReference type="EMBL" id="JAGIZQ010000001">
    <property type="protein sequence ID" value="KAH6650242.1"/>
    <property type="molecule type" value="Genomic_DNA"/>
</dbReference>
<evidence type="ECO:0000313" key="1">
    <source>
        <dbReference type="EMBL" id="KAH6650242.1"/>
    </source>
</evidence>
<reference evidence="1 2" key="1">
    <citation type="journal article" date="2021" name="Nat. Commun.">
        <title>Genetic determinants of endophytism in the Arabidopsis root mycobiome.</title>
        <authorList>
            <person name="Mesny F."/>
            <person name="Miyauchi S."/>
            <person name="Thiergart T."/>
            <person name="Pickel B."/>
            <person name="Atanasova L."/>
            <person name="Karlsson M."/>
            <person name="Huettel B."/>
            <person name="Barry K.W."/>
            <person name="Haridas S."/>
            <person name="Chen C."/>
            <person name="Bauer D."/>
            <person name="Andreopoulos W."/>
            <person name="Pangilinan J."/>
            <person name="LaButti K."/>
            <person name="Riley R."/>
            <person name="Lipzen A."/>
            <person name="Clum A."/>
            <person name="Drula E."/>
            <person name="Henrissat B."/>
            <person name="Kohler A."/>
            <person name="Grigoriev I.V."/>
            <person name="Martin F.M."/>
            <person name="Hacquard S."/>
        </authorList>
    </citation>
    <scope>NUCLEOTIDE SEQUENCE [LARGE SCALE GENOMIC DNA]</scope>
    <source>
        <strain evidence="1 2">MPI-SDFR-AT-0079</strain>
    </source>
</reference>
<dbReference type="Proteomes" id="UP000724584">
    <property type="component" value="Unassembled WGS sequence"/>
</dbReference>